<accession>A0ABN7VJ09</accession>
<protein>
    <submittedName>
        <fullName evidence="1">11653_t:CDS:1</fullName>
    </submittedName>
</protein>
<gene>
    <name evidence="1" type="ORF">GMARGA_LOCUS19344</name>
</gene>
<dbReference type="EMBL" id="CAJVQB010016066">
    <property type="protein sequence ID" value="CAG8778223.1"/>
    <property type="molecule type" value="Genomic_DNA"/>
</dbReference>
<evidence type="ECO:0000313" key="2">
    <source>
        <dbReference type="Proteomes" id="UP000789901"/>
    </source>
</evidence>
<name>A0ABN7VJ09_GIGMA</name>
<evidence type="ECO:0000313" key="1">
    <source>
        <dbReference type="EMBL" id="CAG8778223.1"/>
    </source>
</evidence>
<reference evidence="1 2" key="1">
    <citation type="submission" date="2021-06" db="EMBL/GenBank/DDBJ databases">
        <authorList>
            <person name="Kallberg Y."/>
            <person name="Tangrot J."/>
            <person name="Rosling A."/>
        </authorList>
    </citation>
    <scope>NUCLEOTIDE SEQUENCE [LARGE SCALE GENOMIC DNA]</scope>
    <source>
        <strain evidence="1 2">120-4 pot B 10/14</strain>
    </source>
</reference>
<proteinExistence type="predicted"/>
<comment type="caution">
    <text evidence="1">The sequence shown here is derived from an EMBL/GenBank/DDBJ whole genome shotgun (WGS) entry which is preliminary data.</text>
</comment>
<keyword evidence="2" id="KW-1185">Reference proteome</keyword>
<organism evidence="1 2">
    <name type="scientific">Gigaspora margarita</name>
    <dbReference type="NCBI Taxonomy" id="4874"/>
    <lineage>
        <taxon>Eukaryota</taxon>
        <taxon>Fungi</taxon>
        <taxon>Fungi incertae sedis</taxon>
        <taxon>Mucoromycota</taxon>
        <taxon>Glomeromycotina</taxon>
        <taxon>Glomeromycetes</taxon>
        <taxon>Diversisporales</taxon>
        <taxon>Gigasporaceae</taxon>
        <taxon>Gigaspora</taxon>
    </lineage>
</organism>
<feature type="non-terminal residue" evidence="1">
    <location>
        <position position="1"/>
    </location>
</feature>
<dbReference type="Proteomes" id="UP000789901">
    <property type="component" value="Unassembled WGS sequence"/>
</dbReference>
<sequence>DIEMGVVMNNKVVKGKSHVQRTSYKASEKLAIIQEAEKIATKEEFVRWLNELRQMGIAVMADSIKCICSLSYQQPVLRFSINHTILDVSINKPFKDILKKKEQLWMSNGEFQSTKQGNLKRPSYSFIKSFKKCGISNELDGIEDDLLYSSDKENGEIDNNDDSLEIVEKDNLSADELELEE</sequence>